<evidence type="ECO:0000313" key="10">
    <source>
        <dbReference type="EMBL" id="CAF4879368.1"/>
    </source>
</evidence>
<proteinExistence type="predicted"/>
<name>A0A817R147_9BILA</name>
<dbReference type="EMBL" id="CAJOBQ010000413">
    <property type="protein sequence ID" value="CAF4349500.1"/>
    <property type="molecule type" value="Genomic_DNA"/>
</dbReference>
<reference evidence="3" key="1">
    <citation type="submission" date="2021-02" db="EMBL/GenBank/DDBJ databases">
        <authorList>
            <person name="Nowell W R."/>
        </authorList>
    </citation>
    <scope>NUCLEOTIDE SEQUENCE</scope>
</reference>
<dbReference type="InterPro" id="IPR024134">
    <property type="entry name" value="SOD_Cu/Zn_/chaperone"/>
</dbReference>
<dbReference type="EMBL" id="CAJNXB010005998">
    <property type="protein sequence ID" value="CAF3461618.1"/>
    <property type="molecule type" value="Genomic_DNA"/>
</dbReference>
<dbReference type="PRINTS" id="PR00068">
    <property type="entry name" value="CUZNDISMTASE"/>
</dbReference>
<evidence type="ECO:0000259" key="2">
    <source>
        <dbReference type="Pfam" id="PF00080"/>
    </source>
</evidence>
<comment type="caution">
    <text evidence="3">The sequence shown here is derived from an EMBL/GenBank/DDBJ whole genome shotgun (WGS) entry which is preliminary data.</text>
</comment>
<dbReference type="Proteomes" id="UP000663833">
    <property type="component" value="Unassembled WGS sequence"/>
</dbReference>
<dbReference type="EMBL" id="CAJOBP010000222">
    <property type="protein sequence ID" value="CAF4144032.1"/>
    <property type="molecule type" value="Genomic_DNA"/>
</dbReference>
<evidence type="ECO:0000313" key="3">
    <source>
        <dbReference type="EMBL" id="CAF3225950.1"/>
    </source>
</evidence>
<keyword evidence="12" id="KW-1185">Reference proteome</keyword>
<dbReference type="GO" id="GO:0006801">
    <property type="term" value="P:superoxide metabolic process"/>
    <property type="evidence" value="ECO:0007669"/>
    <property type="project" value="InterPro"/>
</dbReference>
<dbReference type="GO" id="GO:0005507">
    <property type="term" value="F:copper ion binding"/>
    <property type="evidence" value="ECO:0007669"/>
    <property type="project" value="InterPro"/>
</dbReference>
<dbReference type="EMBL" id="CAJOBO010000508">
    <property type="protein sequence ID" value="CAF4237227.1"/>
    <property type="molecule type" value="Genomic_DNA"/>
</dbReference>
<dbReference type="PANTHER" id="PTHR10003">
    <property type="entry name" value="SUPEROXIDE DISMUTASE CU-ZN -RELATED"/>
    <property type="match status" value="1"/>
</dbReference>
<sequence>MIVLVVSVLLLIIHQGQCAVQATAILYADNTNKSAGILTFTQDNAGASVRISGSLSGLNITSAHGFHVHEFGVSETVPNCTAAGGHFNPLKTLHGPRTANITSRHVGDLGNITTDDKGNANINIEDSIIQLYNGNRSIVNLTIVVHRMRDDGGQGGASSSNTTGDAGARVLCGRILSSDALIIKPAMFIYHIAIMTAILMFY</sequence>
<evidence type="ECO:0000313" key="11">
    <source>
        <dbReference type="Proteomes" id="UP000663833"/>
    </source>
</evidence>
<protein>
    <recommendedName>
        <fullName evidence="2">Superoxide dismutase copper/zinc binding domain-containing protein</fullName>
    </recommendedName>
</protein>
<accession>A0A817R147</accession>
<dbReference type="Proteomes" id="UP000663869">
    <property type="component" value="Unassembled WGS sequence"/>
</dbReference>
<dbReference type="CDD" id="cd00305">
    <property type="entry name" value="Cu-Zn_Superoxide_Dismutase"/>
    <property type="match status" value="1"/>
</dbReference>
<evidence type="ECO:0000256" key="1">
    <source>
        <dbReference type="SAM" id="SignalP"/>
    </source>
</evidence>
<evidence type="ECO:0000313" key="12">
    <source>
        <dbReference type="Proteomes" id="UP000663873"/>
    </source>
</evidence>
<dbReference type="OrthoDB" id="2015551at2759"/>
<dbReference type="EMBL" id="CAJNYT010003017">
    <property type="protein sequence ID" value="CAF3518655.1"/>
    <property type="molecule type" value="Genomic_DNA"/>
</dbReference>
<evidence type="ECO:0000313" key="8">
    <source>
        <dbReference type="EMBL" id="CAF4237227.1"/>
    </source>
</evidence>
<dbReference type="Gene3D" id="2.60.40.200">
    <property type="entry name" value="Superoxide dismutase, copper/zinc binding domain"/>
    <property type="match status" value="1"/>
</dbReference>
<dbReference type="EMBL" id="CAJOBR010008445">
    <property type="protein sequence ID" value="CAF4879368.1"/>
    <property type="molecule type" value="Genomic_DNA"/>
</dbReference>
<feature type="domain" description="Superoxide dismutase copper/zinc binding" evidence="2">
    <location>
        <begin position="36"/>
        <end position="175"/>
    </location>
</feature>
<gene>
    <name evidence="5" type="ORF">FME351_LOCUS14461</name>
    <name evidence="6" type="ORF">GRG538_LOCUS18619</name>
    <name evidence="8" type="ORF">HFQ381_LOCUS9612</name>
    <name evidence="3" type="ORF">LUA448_LOCUS3491</name>
    <name evidence="10" type="ORF">QYT958_LOCUS29239</name>
    <name evidence="4" type="ORF">TIS948_LOCUS32683</name>
    <name evidence="9" type="ORF">TSG867_LOCUS9440</name>
    <name evidence="7" type="ORF">UJA718_LOCUS3067</name>
</gene>
<dbReference type="SUPFAM" id="SSF49329">
    <property type="entry name" value="Cu,Zn superoxide dismutase-like"/>
    <property type="match status" value="1"/>
</dbReference>
<dbReference type="InterPro" id="IPR036423">
    <property type="entry name" value="SOD-like_Cu/Zn_dom_sf"/>
</dbReference>
<dbReference type="Proteomes" id="UP000663851">
    <property type="component" value="Unassembled WGS sequence"/>
</dbReference>
<dbReference type="EMBL" id="CAJNYU010001785">
    <property type="protein sequence ID" value="CAF3465990.1"/>
    <property type="molecule type" value="Genomic_DNA"/>
</dbReference>
<dbReference type="Proteomes" id="UP000663825">
    <property type="component" value="Unassembled WGS sequence"/>
</dbReference>
<evidence type="ECO:0000313" key="7">
    <source>
        <dbReference type="EMBL" id="CAF4144032.1"/>
    </source>
</evidence>
<dbReference type="EMBL" id="CAJNYD010000173">
    <property type="protein sequence ID" value="CAF3225950.1"/>
    <property type="molecule type" value="Genomic_DNA"/>
</dbReference>
<feature type="signal peptide" evidence="1">
    <location>
        <begin position="1"/>
        <end position="18"/>
    </location>
</feature>
<evidence type="ECO:0000313" key="4">
    <source>
        <dbReference type="EMBL" id="CAF3461618.1"/>
    </source>
</evidence>
<dbReference type="Proteomes" id="UP000663862">
    <property type="component" value="Unassembled WGS sequence"/>
</dbReference>
<dbReference type="Proteomes" id="UP000663872">
    <property type="component" value="Unassembled WGS sequence"/>
</dbReference>
<evidence type="ECO:0000313" key="5">
    <source>
        <dbReference type="EMBL" id="CAF3465990.1"/>
    </source>
</evidence>
<feature type="chain" id="PRO_5044132263" description="Superoxide dismutase copper/zinc binding domain-containing protein" evidence="1">
    <location>
        <begin position="19"/>
        <end position="202"/>
    </location>
</feature>
<dbReference type="InterPro" id="IPR001424">
    <property type="entry name" value="SOD_Cu_Zn_dom"/>
</dbReference>
<evidence type="ECO:0000313" key="9">
    <source>
        <dbReference type="EMBL" id="CAF4349500.1"/>
    </source>
</evidence>
<organism evidence="3 11">
    <name type="scientific">Rotaria socialis</name>
    <dbReference type="NCBI Taxonomy" id="392032"/>
    <lineage>
        <taxon>Eukaryota</taxon>
        <taxon>Metazoa</taxon>
        <taxon>Spiralia</taxon>
        <taxon>Gnathifera</taxon>
        <taxon>Rotifera</taxon>
        <taxon>Eurotatoria</taxon>
        <taxon>Bdelloidea</taxon>
        <taxon>Philodinida</taxon>
        <taxon>Philodinidae</taxon>
        <taxon>Rotaria</taxon>
    </lineage>
</organism>
<keyword evidence="1" id="KW-0732">Signal</keyword>
<dbReference type="Pfam" id="PF00080">
    <property type="entry name" value="Sod_Cu"/>
    <property type="match status" value="1"/>
</dbReference>
<evidence type="ECO:0000313" key="6">
    <source>
        <dbReference type="EMBL" id="CAF3518655.1"/>
    </source>
</evidence>
<dbReference type="Proteomes" id="UP000663873">
    <property type="component" value="Unassembled WGS sequence"/>
</dbReference>
<dbReference type="AlphaFoldDB" id="A0A817R147"/>
<dbReference type="Proteomes" id="UP000663848">
    <property type="component" value="Unassembled WGS sequence"/>
</dbReference>